<gene>
    <name evidence="2" type="ORF">MM415B00358_0009</name>
</gene>
<feature type="compositionally biased region" description="Polar residues" evidence="1">
    <location>
        <begin position="1"/>
        <end position="32"/>
    </location>
</feature>
<dbReference type="AlphaFoldDB" id="A0A6M3JB86"/>
<reference evidence="2" key="1">
    <citation type="submission" date="2020-03" db="EMBL/GenBank/DDBJ databases">
        <title>The deep terrestrial virosphere.</title>
        <authorList>
            <person name="Holmfeldt K."/>
            <person name="Nilsson E."/>
            <person name="Simone D."/>
            <person name="Lopez-Fernandez M."/>
            <person name="Wu X."/>
            <person name="de Brujin I."/>
            <person name="Lundin D."/>
            <person name="Andersson A."/>
            <person name="Bertilsson S."/>
            <person name="Dopson M."/>
        </authorList>
    </citation>
    <scope>NUCLEOTIDE SEQUENCE</scope>
    <source>
        <strain evidence="2">MM415B00358</strain>
    </source>
</reference>
<evidence type="ECO:0000313" key="2">
    <source>
        <dbReference type="EMBL" id="QJA66247.1"/>
    </source>
</evidence>
<sequence>MTTEQKASTEQVSKETVSTTGDTKAVTTQPPTLTEERVQQLIAEATLKAVEQGKTLGKREMQAIKDREVGEIKRKADLAERRAKSYETGFTDLDEDTRSRIETQKAKSELDFYKSREQEEETKKQQEAYFERLNQSLKDEVTALGVDPSDKRIDYAEDAKDYFDGRKRFSESLSKIIKSEKENLEKSLLSKADERFKALETDFRKQHGLDSQDTTTPTGVVNESEADFMAKFGSGELPTNKVNVKRYEEIQKKHYK</sequence>
<accession>A0A6M3JB86</accession>
<evidence type="ECO:0000256" key="1">
    <source>
        <dbReference type="SAM" id="MobiDB-lite"/>
    </source>
</evidence>
<proteinExistence type="predicted"/>
<protein>
    <submittedName>
        <fullName evidence="2">Uncharacterized protein</fullName>
    </submittedName>
</protein>
<organism evidence="2">
    <name type="scientific">viral metagenome</name>
    <dbReference type="NCBI Taxonomy" id="1070528"/>
    <lineage>
        <taxon>unclassified sequences</taxon>
        <taxon>metagenomes</taxon>
        <taxon>organismal metagenomes</taxon>
    </lineage>
</organism>
<feature type="region of interest" description="Disordered" evidence="1">
    <location>
        <begin position="1"/>
        <end position="33"/>
    </location>
</feature>
<dbReference type="EMBL" id="MT141552">
    <property type="protein sequence ID" value="QJA66247.1"/>
    <property type="molecule type" value="Genomic_DNA"/>
</dbReference>
<name>A0A6M3JB86_9ZZZZ</name>